<dbReference type="Pfam" id="PF10370">
    <property type="entry name" value="Rv2993c-like_N"/>
    <property type="match status" value="1"/>
</dbReference>
<accession>A0A538T9J1</accession>
<organism evidence="4 5">
    <name type="scientific">Eiseniibacteriota bacterium</name>
    <dbReference type="NCBI Taxonomy" id="2212470"/>
    <lineage>
        <taxon>Bacteria</taxon>
        <taxon>Candidatus Eiseniibacteriota</taxon>
    </lineage>
</organism>
<proteinExistence type="predicted"/>
<dbReference type="InterPro" id="IPR036663">
    <property type="entry name" value="Fumarylacetoacetase_C_sf"/>
</dbReference>
<dbReference type="GO" id="GO:0046872">
    <property type="term" value="F:metal ion binding"/>
    <property type="evidence" value="ECO:0007669"/>
    <property type="project" value="UniProtKB-KW"/>
</dbReference>
<name>A0A538T9J1_UNCEI</name>
<gene>
    <name evidence="4" type="ORF">E6K72_00725</name>
</gene>
<keyword evidence="1" id="KW-0479">Metal-binding</keyword>
<dbReference type="AlphaFoldDB" id="A0A538T9J1"/>
<feature type="domain" description="Rv2993c-like N-terminal" evidence="3">
    <location>
        <begin position="8"/>
        <end position="56"/>
    </location>
</feature>
<evidence type="ECO:0000313" key="4">
    <source>
        <dbReference type="EMBL" id="TMQ60302.1"/>
    </source>
</evidence>
<dbReference type="PANTHER" id="PTHR11820">
    <property type="entry name" value="ACYLPYRUVASE"/>
    <property type="match status" value="1"/>
</dbReference>
<protein>
    <submittedName>
        <fullName evidence="4">Fumarylacetoacetate hydrolase family protein</fullName>
    </submittedName>
</protein>
<sequence>MPTSDPQHIARYVVDGAARFGRRRDGEFARLSAAPWEGGRETGERDRAASVKLLAPVVPTKIVCVGLNYRAHIAESVTGARSGPPPEPLLFLKPPSAVLASGEPIRYPEGVTRLDPEGELAIVIGRRARAVLRERALDHVAGFTCFNDVSARNYQKSDGQWTRAKGFDTFAPLGPWMAVGLDAGALAIECRVNGETRQRGNTQDLLFPVPELIRFISSIMTLEPGDVIASGTPAGVAPVQVGDRIEVEIEGIGVLENRVEAGS</sequence>
<dbReference type="Gene3D" id="3.90.850.10">
    <property type="entry name" value="Fumarylacetoacetase-like, C-terminal domain"/>
    <property type="match status" value="1"/>
</dbReference>
<evidence type="ECO:0000259" key="3">
    <source>
        <dbReference type="Pfam" id="PF10370"/>
    </source>
</evidence>
<dbReference type="GO" id="GO:0016853">
    <property type="term" value="F:isomerase activity"/>
    <property type="evidence" value="ECO:0007669"/>
    <property type="project" value="UniProtKB-ARBA"/>
</dbReference>
<dbReference type="GO" id="GO:0018773">
    <property type="term" value="F:acetylpyruvate hydrolase activity"/>
    <property type="evidence" value="ECO:0007669"/>
    <property type="project" value="TreeGrafter"/>
</dbReference>
<reference evidence="4 5" key="1">
    <citation type="journal article" date="2019" name="Nat. Microbiol.">
        <title>Mediterranean grassland soil C-N compound turnover is dependent on rainfall and depth, and is mediated by genomically divergent microorganisms.</title>
        <authorList>
            <person name="Diamond S."/>
            <person name="Andeer P.F."/>
            <person name="Li Z."/>
            <person name="Crits-Christoph A."/>
            <person name="Burstein D."/>
            <person name="Anantharaman K."/>
            <person name="Lane K.R."/>
            <person name="Thomas B.C."/>
            <person name="Pan C."/>
            <person name="Northen T.R."/>
            <person name="Banfield J.F."/>
        </authorList>
    </citation>
    <scope>NUCLEOTIDE SEQUENCE [LARGE SCALE GENOMIC DNA]</scope>
    <source>
        <strain evidence="4">WS_2</strain>
    </source>
</reference>
<evidence type="ECO:0000259" key="2">
    <source>
        <dbReference type="Pfam" id="PF01557"/>
    </source>
</evidence>
<comment type="caution">
    <text evidence="4">The sequence shown here is derived from an EMBL/GenBank/DDBJ whole genome shotgun (WGS) entry which is preliminary data.</text>
</comment>
<dbReference type="FunFam" id="3.90.850.10:FF:000002">
    <property type="entry name" value="2-hydroxyhepta-2,4-diene-1,7-dioate isomerase"/>
    <property type="match status" value="1"/>
</dbReference>
<dbReference type="Proteomes" id="UP000317716">
    <property type="component" value="Unassembled WGS sequence"/>
</dbReference>
<dbReference type="Pfam" id="PF01557">
    <property type="entry name" value="FAA_hydrolase"/>
    <property type="match status" value="1"/>
</dbReference>
<evidence type="ECO:0000256" key="1">
    <source>
        <dbReference type="ARBA" id="ARBA00022723"/>
    </source>
</evidence>
<dbReference type="SUPFAM" id="SSF56529">
    <property type="entry name" value="FAH"/>
    <property type="match status" value="1"/>
</dbReference>
<keyword evidence="4" id="KW-0378">Hydrolase</keyword>
<dbReference type="InterPro" id="IPR018833">
    <property type="entry name" value="Rv2993c-like_N"/>
</dbReference>
<dbReference type="EMBL" id="VBOS01000025">
    <property type="protein sequence ID" value="TMQ60302.1"/>
    <property type="molecule type" value="Genomic_DNA"/>
</dbReference>
<dbReference type="GO" id="GO:0019752">
    <property type="term" value="P:carboxylic acid metabolic process"/>
    <property type="evidence" value="ECO:0007669"/>
    <property type="project" value="UniProtKB-ARBA"/>
</dbReference>
<dbReference type="InterPro" id="IPR011234">
    <property type="entry name" value="Fumarylacetoacetase-like_C"/>
</dbReference>
<feature type="domain" description="Fumarylacetoacetase-like C-terminal" evidence="2">
    <location>
        <begin position="61"/>
        <end position="259"/>
    </location>
</feature>
<evidence type="ECO:0000313" key="5">
    <source>
        <dbReference type="Proteomes" id="UP000317716"/>
    </source>
</evidence>
<dbReference type="PANTHER" id="PTHR11820:SF7">
    <property type="entry name" value="ACYLPYRUVASE FAHD1, MITOCHONDRIAL"/>
    <property type="match status" value="1"/>
</dbReference>